<organism evidence="1 2">
    <name type="scientific">Undibacterium umbellatum</name>
    <dbReference type="NCBI Taxonomy" id="2762300"/>
    <lineage>
        <taxon>Bacteria</taxon>
        <taxon>Pseudomonadati</taxon>
        <taxon>Pseudomonadota</taxon>
        <taxon>Betaproteobacteria</taxon>
        <taxon>Burkholderiales</taxon>
        <taxon>Oxalobacteraceae</taxon>
        <taxon>Undibacterium</taxon>
    </lineage>
</organism>
<gene>
    <name evidence="1" type="ORF">H8L47_26315</name>
</gene>
<comment type="caution">
    <text evidence="1">The sequence shown here is derived from an EMBL/GenBank/DDBJ whole genome shotgun (WGS) entry which is preliminary data.</text>
</comment>
<proteinExistence type="predicted"/>
<accession>A0ABR6ZH89</accession>
<protein>
    <submittedName>
        <fullName evidence="1">Uncharacterized protein</fullName>
    </submittedName>
</protein>
<name>A0ABR6ZH89_9BURK</name>
<keyword evidence="2" id="KW-1185">Reference proteome</keyword>
<dbReference type="Proteomes" id="UP000646911">
    <property type="component" value="Unassembled WGS sequence"/>
</dbReference>
<reference evidence="1 2" key="1">
    <citation type="submission" date="2020-08" db="EMBL/GenBank/DDBJ databases">
        <title>Novel species isolated from subtropical streams in China.</title>
        <authorList>
            <person name="Lu H."/>
        </authorList>
    </citation>
    <scope>NUCLEOTIDE SEQUENCE [LARGE SCALE GENOMIC DNA]</scope>
    <source>
        <strain evidence="1 2">NL8W</strain>
    </source>
</reference>
<evidence type="ECO:0000313" key="1">
    <source>
        <dbReference type="EMBL" id="MBC3911092.1"/>
    </source>
</evidence>
<sequence length="282" mass="32275">MRRMLINAMTNKNGLFYHDEELFSGVIYEKHDDDTICAWIVQDGRVEMPYLSRYFDDRSDLLHVDLTVSMSDYEMPCYDEKPFSGVAYSFDGNYCEREALLIDGEVISDTLWSNDGVLLRYEQHSAGYCEIYEWYGEGVINCCTITTSNSFNGYLKFLHDGRLSGVGSRRGFFDAFSIIASKSPMFPVRDLSEFFTLKCAEEIWLVGEDIDDLFVGKMCDLGMLLHTEKIYIVDASITDVGIHLLAKCPALKSFDIREKIEDRQQLLKTALAEIKSVQADFN</sequence>
<evidence type="ECO:0000313" key="2">
    <source>
        <dbReference type="Proteomes" id="UP000646911"/>
    </source>
</evidence>
<dbReference type="RefSeq" id="WP_186956805.1">
    <property type="nucleotide sequence ID" value="NZ_JACOFX010000024.1"/>
</dbReference>
<dbReference type="EMBL" id="JACOFX010000024">
    <property type="protein sequence ID" value="MBC3911092.1"/>
    <property type="molecule type" value="Genomic_DNA"/>
</dbReference>